<evidence type="ECO:0000256" key="1">
    <source>
        <dbReference type="ARBA" id="ARBA00009861"/>
    </source>
</evidence>
<evidence type="ECO:0000313" key="5">
    <source>
        <dbReference type="Proteomes" id="UP001237642"/>
    </source>
</evidence>
<dbReference type="EMBL" id="JAUIZM010000002">
    <property type="protein sequence ID" value="KAK1400325.1"/>
    <property type="molecule type" value="Genomic_DNA"/>
</dbReference>
<protein>
    <submittedName>
        <fullName evidence="4">Vinorine synthase</fullName>
    </submittedName>
</protein>
<keyword evidence="5" id="KW-1185">Reference proteome</keyword>
<comment type="similarity">
    <text evidence="1">Belongs to the plant acyltransferase family.</text>
</comment>
<dbReference type="AlphaFoldDB" id="A0AAD8J9C8"/>
<dbReference type="Gene3D" id="3.30.559.10">
    <property type="entry name" value="Chloramphenicol acetyltransferase-like domain"/>
    <property type="match status" value="2"/>
</dbReference>
<evidence type="ECO:0000313" key="4">
    <source>
        <dbReference type="EMBL" id="KAK1400325.1"/>
    </source>
</evidence>
<dbReference type="InterPro" id="IPR023213">
    <property type="entry name" value="CAT-like_dom_sf"/>
</dbReference>
<organism evidence="4 5">
    <name type="scientific">Heracleum sosnowskyi</name>
    <dbReference type="NCBI Taxonomy" id="360622"/>
    <lineage>
        <taxon>Eukaryota</taxon>
        <taxon>Viridiplantae</taxon>
        <taxon>Streptophyta</taxon>
        <taxon>Embryophyta</taxon>
        <taxon>Tracheophyta</taxon>
        <taxon>Spermatophyta</taxon>
        <taxon>Magnoliopsida</taxon>
        <taxon>eudicotyledons</taxon>
        <taxon>Gunneridae</taxon>
        <taxon>Pentapetalae</taxon>
        <taxon>asterids</taxon>
        <taxon>campanulids</taxon>
        <taxon>Apiales</taxon>
        <taxon>Apiaceae</taxon>
        <taxon>Apioideae</taxon>
        <taxon>apioid superclade</taxon>
        <taxon>Tordylieae</taxon>
        <taxon>Tordyliinae</taxon>
        <taxon>Heracleum</taxon>
    </lineage>
</organism>
<reference evidence="4" key="2">
    <citation type="submission" date="2023-05" db="EMBL/GenBank/DDBJ databases">
        <authorList>
            <person name="Schelkunov M.I."/>
        </authorList>
    </citation>
    <scope>NUCLEOTIDE SEQUENCE</scope>
    <source>
        <strain evidence="4">Hsosn_3</strain>
        <tissue evidence="4">Leaf</tissue>
    </source>
</reference>
<reference evidence="4" key="1">
    <citation type="submission" date="2023-02" db="EMBL/GenBank/DDBJ databases">
        <title>Genome of toxic invasive species Heracleum sosnowskyi carries increased number of genes despite the absence of recent whole-genome duplications.</title>
        <authorList>
            <person name="Schelkunov M."/>
            <person name="Shtratnikova V."/>
            <person name="Makarenko M."/>
            <person name="Klepikova A."/>
            <person name="Omelchenko D."/>
            <person name="Novikova G."/>
            <person name="Obukhova E."/>
            <person name="Bogdanov V."/>
            <person name="Penin A."/>
            <person name="Logacheva M."/>
        </authorList>
    </citation>
    <scope>NUCLEOTIDE SEQUENCE</scope>
    <source>
        <strain evidence="4">Hsosn_3</strain>
        <tissue evidence="4">Leaf</tissue>
    </source>
</reference>
<dbReference type="PANTHER" id="PTHR31623">
    <property type="entry name" value="F21J9.9"/>
    <property type="match status" value="1"/>
</dbReference>
<dbReference type="Proteomes" id="UP001237642">
    <property type="component" value="Unassembled WGS sequence"/>
</dbReference>
<sequence>MMKVEIISKENIKPSSPTPQHLQNFKLSLLDQLIPAPFVPMVVYFSNNDSFSAKHVRVQERLVLLKQSLSQTLTRFYPLAGIIKNDLCIDCNDQGAHFVVAKVSCDLNQFLEHPNLQLINNFLPCKPSFSEAQVTHIQVNTFECGGIAIAVCILHKVLDGAALNTFMKAWSGTACGSKKVVYPDFVASVLFPTDNLWLKDLSMGVWSSFFKKGKCTTRRFVFDGSAIATLKTMTSGKNVVRHPTRVEAVSAFIWKCAMAASEKKSCGAKRCSLLNHAVNLRKRTTPALSNDSFGNLIWIATAKCKAKYDDQLGYLALVDQVRKGISEINVEFVKKMTGDQGAAVMSKSMKDIGDFGSEEEVDHYGCTSWCNFELYELDFGWGKPVWVSNVGLDAQVFTNFIILMDTRFGRGIEAWVTLDEQEMDNLEHDSDLMALASLDPSPVKI</sequence>
<accession>A0AAD8J9C8</accession>
<dbReference type="PANTHER" id="PTHR31623:SF110">
    <property type="entry name" value="VINORINE SYNTHASE-LIKE"/>
    <property type="match status" value="1"/>
</dbReference>
<evidence type="ECO:0000256" key="2">
    <source>
        <dbReference type="ARBA" id="ARBA00022679"/>
    </source>
</evidence>
<proteinExistence type="inferred from homology"/>
<keyword evidence="2" id="KW-0808">Transferase</keyword>
<comment type="caution">
    <text evidence="4">The sequence shown here is derived from an EMBL/GenBank/DDBJ whole genome shotgun (WGS) entry which is preliminary data.</text>
</comment>
<name>A0AAD8J9C8_9APIA</name>
<keyword evidence="3" id="KW-0012">Acyltransferase</keyword>
<dbReference type="GO" id="GO:0016746">
    <property type="term" value="F:acyltransferase activity"/>
    <property type="evidence" value="ECO:0007669"/>
    <property type="project" value="UniProtKB-KW"/>
</dbReference>
<evidence type="ECO:0000256" key="3">
    <source>
        <dbReference type="ARBA" id="ARBA00023315"/>
    </source>
</evidence>
<dbReference type="Pfam" id="PF02458">
    <property type="entry name" value="Transferase"/>
    <property type="match status" value="1"/>
</dbReference>
<gene>
    <name evidence="4" type="ORF">POM88_010188</name>
</gene>